<dbReference type="PIRSF" id="PIRSF004846">
    <property type="entry name" value="ModA"/>
    <property type="match status" value="1"/>
</dbReference>
<comment type="similarity">
    <text evidence="1">Belongs to the bacterial solute-binding protein ModA family.</text>
</comment>
<proteinExistence type="inferred from homology"/>
<comment type="caution">
    <text evidence="4">The sequence shown here is derived from an EMBL/GenBank/DDBJ whole genome shotgun (WGS) entry which is preliminary data.</text>
</comment>
<keyword evidence="5" id="KW-1185">Reference proteome</keyword>
<gene>
    <name evidence="4" type="primary">modA</name>
    <name evidence="4" type="ORF">L2716_01400</name>
</gene>
<dbReference type="Gene3D" id="3.40.190.10">
    <property type="entry name" value="Periplasmic binding protein-like II"/>
    <property type="match status" value="2"/>
</dbReference>
<dbReference type="SUPFAM" id="SSF53850">
    <property type="entry name" value="Periplasmic binding protein-like II"/>
    <property type="match status" value="1"/>
</dbReference>
<dbReference type="Proteomes" id="UP001649381">
    <property type="component" value="Unassembled WGS sequence"/>
</dbReference>
<evidence type="ECO:0000256" key="2">
    <source>
        <dbReference type="ARBA" id="ARBA00022723"/>
    </source>
</evidence>
<dbReference type="NCBIfam" id="TIGR01256">
    <property type="entry name" value="modA"/>
    <property type="match status" value="1"/>
</dbReference>
<accession>A0ABS9GXE8</accession>
<evidence type="ECO:0000256" key="3">
    <source>
        <dbReference type="ARBA" id="ARBA00022729"/>
    </source>
</evidence>
<keyword evidence="2" id="KW-0479">Metal-binding</keyword>
<dbReference type="PROSITE" id="PS51257">
    <property type="entry name" value="PROKAR_LIPOPROTEIN"/>
    <property type="match status" value="1"/>
</dbReference>
<dbReference type="InterPro" id="IPR005950">
    <property type="entry name" value="ModA"/>
</dbReference>
<sequence length="261" mass="29233">MALGWIRCLMLIFMILILSGCGSSNNDREDQVELHVQAASSLSDVMLEVERNFEKMNPSIDIVLNVASSGTLQRQIEQGAPADLFLSASETKFKSLGENGLIHTNYSKNLLQNELVVITGKKRSIAINNLDDLENNKIERISIGVPESVPAGQYAKETLLETGSWSRLQSKFVYAKDVRQVLSYVETGNVQIGFVYATDAKQSNKVKTLHKIQSNLHTNIHYPVGILKQTQHLKEAKLFYNYLFSKDANAIYTNYGFMPVN</sequence>
<protein>
    <submittedName>
        <fullName evidence="4">Molybdate ABC transporter substrate-binding protein</fullName>
    </submittedName>
</protein>
<organism evidence="4 5">
    <name type="scientific">Pseudalkalibacillus berkeleyi</name>
    <dbReference type="NCBI Taxonomy" id="1069813"/>
    <lineage>
        <taxon>Bacteria</taxon>
        <taxon>Bacillati</taxon>
        <taxon>Bacillota</taxon>
        <taxon>Bacilli</taxon>
        <taxon>Bacillales</taxon>
        <taxon>Fictibacillaceae</taxon>
        <taxon>Pseudalkalibacillus</taxon>
    </lineage>
</organism>
<dbReference type="PANTHER" id="PTHR30632">
    <property type="entry name" value="MOLYBDATE-BINDING PERIPLASMIC PROTEIN"/>
    <property type="match status" value="1"/>
</dbReference>
<evidence type="ECO:0000313" key="5">
    <source>
        <dbReference type="Proteomes" id="UP001649381"/>
    </source>
</evidence>
<dbReference type="RefSeq" id="WP_236330932.1">
    <property type="nucleotide sequence ID" value="NZ_JAKIJS010000001.1"/>
</dbReference>
<evidence type="ECO:0000313" key="4">
    <source>
        <dbReference type="EMBL" id="MCF6136365.1"/>
    </source>
</evidence>
<name>A0ABS9GXE8_9BACL</name>
<dbReference type="EMBL" id="JAKIJS010000001">
    <property type="protein sequence ID" value="MCF6136365.1"/>
    <property type="molecule type" value="Genomic_DNA"/>
</dbReference>
<dbReference type="Pfam" id="PF13531">
    <property type="entry name" value="SBP_bac_11"/>
    <property type="match status" value="1"/>
</dbReference>
<dbReference type="PANTHER" id="PTHR30632:SF0">
    <property type="entry name" value="SULFATE-BINDING PROTEIN"/>
    <property type="match status" value="1"/>
</dbReference>
<evidence type="ECO:0000256" key="1">
    <source>
        <dbReference type="ARBA" id="ARBA00009175"/>
    </source>
</evidence>
<reference evidence="4 5" key="1">
    <citation type="submission" date="2022-01" db="EMBL/GenBank/DDBJ databases">
        <title>Alkalihalobacillus sp. EGI L200015, a novel bacterium isolated from a salt lake sediment.</title>
        <authorList>
            <person name="Gao L."/>
            <person name="Fang B.-Z."/>
            <person name="Li W.-J."/>
        </authorList>
    </citation>
    <scope>NUCLEOTIDE SEQUENCE [LARGE SCALE GENOMIC DNA]</scope>
    <source>
        <strain evidence="4 5">KCTC 12718</strain>
    </source>
</reference>
<dbReference type="InterPro" id="IPR050682">
    <property type="entry name" value="ModA/WtpA"/>
</dbReference>
<keyword evidence="3" id="KW-0732">Signal</keyword>